<feature type="signal peptide" evidence="3">
    <location>
        <begin position="1"/>
        <end position="23"/>
    </location>
</feature>
<dbReference type="Gene3D" id="3.40.50.1820">
    <property type="entry name" value="alpha/beta hydrolase"/>
    <property type="match status" value="1"/>
</dbReference>
<dbReference type="GO" id="GO:0052689">
    <property type="term" value="F:carboxylic ester hydrolase activity"/>
    <property type="evidence" value="ECO:0007669"/>
    <property type="project" value="TreeGrafter"/>
</dbReference>
<protein>
    <recommendedName>
        <fullName evidence="3">Carboxylic ester hydrolase</fullName>
        <ecNumber evidence="3">3.1.1.-</ecNumber>
    </recommendedName>
</protein>
<organism evidence="5 6">
    <name type="scientific">Coprinopsis marcescibilis</name>
    <name type="common">Agaric fungus</name>
    <name type="synonym">Psathyrella marcescibilis</name>
    <dbReference type="NCBI Taxonomy" id="230819"/>
    <lineage>
        <taxon>Eukaryota</taxon>
        <taxon>Fungi</taxon>
        <taxon>Dikarya</taxon>
        <taxon>Basidiomycota</taxon>
        <taxon>Agaricomycotina</taxon>
        <taxon>Agaricomycetes</taxon>
        <taxon>Agaricomycetidae</taxon>
        <taxon>Agaricales</taxon>
        <taxon>Agaricineae</taxon>
        <taxon>Psathyrellaceae</taxon>
        <taxon>Coprinopsis</taxon>
    </lineage>
</organism>
<dbReference type="InterPro" id="IPR002018">
    <property type="entry name" value="CarbesteraseB"/>
</dbReference>
<dbReference type="EMBL" id="ML210307">
    <property type="protein sequence ID" value="TFK20228.1"/>
    <property type="molecule type" value="Genomic_DNA"/>
</dbReference>
<dbReference type="PANTHER" id="PTHR43918">
    <property type="entry name" value="ACETYLCHOLINESTERASE"/>
    <property type="match status" value="1"/>
</dbReference>
<dbReference type="EC" id="3.1.1.-" evidence="3"/>
<accession>A0A5C3KWD3</accession>
<dbReference type="InterPro" id="IPR019826">
    <property type="entry name" value="Carboxylesterase_B_AS"/>
</dbReference>
<keyword evidence="3" id="KW-0732">Signal</keyword>
<evidence type="ECO:0000256" key="1">
    <source>
        <dbReference type="ARBA" id="ARBA00005964"/>
    </source>
</evidence>
<name>A0A5C3KWD3_COPMA</name>
<reference evidence="5 6" key="1">
    <citation type="journal article" date="2019" name="Nat. Ecol. Evol.">
        <title>Megaphylogeny resolves global patterns of mushroom evolution.</title>
        <authorList>
            <person name="Varga T."/>
            <person name="Krizsan K."/>
            <person name="Foldi C."/>
            <person name="Dima B."/>
            <person name="Sanchez-Garcia M."/>
            <person name="Sanchez-Ramirez S."/>
            <person name="Szollosi G.J."/>
            <person name="Szarkandi J.G."/>
            <person name="Papp V."/>
            <person name="Albert L."/>
            <person name="Andreopoulos W."/>
            <person name="Angelini C."/>
            <person name="Antonin V."/>
            <person name="Barry K.W."/>
            <person name="Bougher N.L."/>
            <person name="Buchanan P."/>
            <person name="Buyck B."/>
            <person name="Bense V."/>
            <person name="Catcheside P."/>
            <person name="Chovatia M."/>
            <person name="Cooper J."/>
            <person name="Damon W."/>
            <person name="Desjardin D."/>
            <person name="Finy P."/>
            <person name="Geml J."/>
            <person name="Haridas S."/>
            <person name="Hughes K."/>
            <person name="Justo A."/>
            <person name="Karasinski D."/>
            <person name="Kautmanova I."/>
            <person name="Kiss B."/>
            <person name="Kocsube S."/>
            <person name="Kotiranta H."/>
            <person name="LaButti K.M."/>
            <person name="Lechner B.E."/>
            <person name="Liimatainen K."/>
            <person name="Lipzen A."/>
            <person name="Lukacs Z."/>
            <person name="Mihaltcheva S."/>
            <person name="Morgado L.N."/>
            <person name="Niskanen T."/>
            <person name="Noordeloos M.E."/>
            <person name="Ohm R.A."/>
            <person name="Ortiz-Santana B."/>
            <person name="Ovrebo C."/>
            <person name="Racz N."/>
            <person name="Riley R."/>
            <person name="Savchenko A."/>
            <person name="Shiryaev A."/>
            <person name="Soop K."/>
            <person name="Spirin V."/>
            <person name="Szebenyi C."/>
            <person name="Tomsovsky M."/>
            <person name="Tulloss R.E."/>
            <person name="Uehling J."/>
            <person name="Grigoriev I.V."/>
            <person name="Vagvolgyi C."/>
            <person name="Papp T."/>
            <person name="Martin F.M."/>
            <person name="Miettinen O."/>
            <person name="Hibbett D.S."/>
            <person name="Nagy L.G."/>
        </authorList>
    </citation>
    <scope>NUCLEOTIDE SEQUENCE [LARGE SCALE GENOMIC DNA]</scope>
    <source>
        <strain evidence="5 6">CBS 121175</strain>
    </source>
</reference>
<evidence type="ECO:0000256" key="2">
    <source>
        <dbReference type="ARBA" id="ARBA00022801"/>
    </source>
</evidence>
<dbReference type="InterPro" id="IPR050654">
    <property type="entry name" value="AChE-related_enzymes"/>
</dbReference>
<sequence length="555" mass="60699">MGYLLKTATNLAIGSCVALCAFAAPEIQLGNTTFIGRAVGPGVDFFGGIPFAAPPIGALRFQSPLLKKSHNYSRFDATDYGKACLQPPVVPDLADTSEDCLTVNVHRPETENPGERLPVLLWVYGGGFLIGGARVYNGSEIVAHSIRRGTPIIYVNFNYRLGPLGYPRGNEAHQKRRLNLALEDIHAALKWVYANIHAFGGDKHKITIFGESAGGMNIGILLLNRQFERLVRGAIFQSGQASGPPAFKASERESIWQDFVRSVPSCATVASSGNTFGCLQNVSETEMASAYMSYFGADPFSVPWDPILDHGRGGLLPDFASTIYKDGSFAKIPFISGTNLDEGTIFAGAARSPNFTQTDLKDFLIATSSPPISDIPEEALEESVDKLLKLYPDTPALGSPYGTGDELFGLPSIYKRTASILGDLIFDAPRRQWMEAAADNGVTGYGYLFTQPQPQESPESGVPHGAEIPFVYGNTLDMSPSAVRLKEMMMDYWISFAVSLDPNDDKGSKRPIWPRYTKSNRGLLHLNGNDMKIVEDDFRKHQLRFLMSNSLAFRR</sequence>
<dbReference type="PROSITE" id="PS00122">
    <property type="entry name" value="CARBOXYLESTERASE_B_1"/>
    <property type="match status" value="1"/>
</dbReference>
<comment type="similarity">
    <text evidence="1 3">Belongs to the type-B carboxylesterase/lipase family.</text>
</comment>
<feature type="domain" description="Carboxylesterase type B" evidence="4">
    <location>
        <begin position="41"/>
        <end position="545"/>
    </location>
</feature>
<keyword evidence="6" id="KW-1185">Reference proteome</keyword>
<dbReference type="InterPro" id="IPR029058">
    <property type="entry name" value="AB_hydrolase_fold"/>
</dbReference>
<dbReference type="Proteomes" id="UP000307440">
    <property type="component" value="Unassembled WGS sequence"/>
</dbReference>
<evidence type="ECO:0000259" key="4">
    <source>
        <dbReference type="Pfam" id="PF00135"/>
    </source>
</evidence>
<dbReference type="AlphaFoldDB" id="A0A5C3KWD3"/>
<dbReference type="Pfam" id="PF00135">
    <property type="entry name" value="COesterase"/>
    <property type="match status" value="1"/>
</dbReference>
<dbReference type="OrthoDB" id="408631at2759"/>
<evidence type="ECO:0000256" key="3">
    <source>
        <dbReference type="RuleBase" id="RU361235"/>
    </source>
</evidence>
<evidence type="ECO:0000313" key="6">
    <source>
        <dbReference type="Proteomes" id="UP000307440"/>
    </source>
</evidence>
<dbReference type="PANTHER" id="PTHR43918:SF4">
    <property type="entry name" value="CARBOXYLIC ESTER HYDROLASE"/>
    <property type="match status" value="1"/>
</dbReference>
<gene>
    <name evidence="5" type="ORF">FA15DRAFT_647339</name>
</gene>
<feature type="chain" id="PRO_5023157745" description="Carboxylic ester hydrolase" evidence="3">
    <location>
        <begin position="24"/>
        <end position="555"/>
    </location>
</feature>
<dbReference type="SUPFAM" id="SSF53474">
    <property type="entry name" value="alpha/beta-Hydrolases"/>
    <property type="match status" value="1"/>
</dbReference>
<dbReference type="STRING" id="230819.A0A5C3KWD3"/>
<keyword evidence="2 3" id="KW-0378">Hydrolase</keyword>
<evidence type="ECO:0000313" key="5">
    <source>
        <dbReference type="EMBL" id="TFK20228.1"/>
    </source>
</evidence>
<proteinExistence type="inferred from homology"/>